<organism evidence="14 15">
    <name type="scientific">Durusdinium trenchii</name>
    <dbReference type="NCBI Taxonomy" id="1381693"/>
    <lineage>
        <taxon>Eukaryota</taxon>
        <taxon>Sar</taxon>
        <taxon>Alveolata</taxon>
        <taxon>Dinophyceae</taxon>
        <taxon>Suessiales</taxon>
        <taxon>Symbiodiniaceae</taxon>
        <taxon>Durusdinium</taxon>
    </lineage>
</organism>
<comment type="function">
    <text evidence="7">Catalyzes the formation of 3-(3-amino-3-carboxypropyl)uridine (acp3U) at position 20 in the D-loop of several cytoplasmic tRNAs (acp3U(20)).</text>
</comment>
<dbReference type="Proteomes" id="UP001642484">
    <property type="component" value="Unassembled WGS sequence"/>
</dbReference>
<keyword evidence="5" id="KW-0819">tRNA processing</keyword>
<sequence>MDAECSQIEVPAALAAELSQWRREVCVGCGASAMFYCPYCCMPLGVPEGVTVPRVRLPFARCDIIFDDAPKKATSIHAKVLAPEQVRLIDLFTAEGNSNRTLSRPGGSAKATGAECGNEHPGSGEADKSSVLREIPEYDPQITLVLFPDDSSATFEEVVSQNGLGPPEHLTLVVIDSPWKRAQVLRKHPRLANLQSIRLGHPPPSRFWRYHSEGTGCVSTVEALAALAKEVLPFKGGMKSAAEMPGLALSARWMLQQSNGAWSRYGRRIAPSGPSSDHLVRKRTHLDKAKNQHREAQSGDAKSRVCILLETWERFVETPSSIAFLEQRLHGLSMRCVSTSQAVSCLTSVECLFSLFTAALQDAMARAASKDGVGHNVMVL</sequence>
<comment type="catalytic activity">
    <reaction evidence="11">
        <text>a uridine in tRNA + S-adenosyl-L-methionine = a 3-[(3S)-3-amino-3-carboxypropyl]uridine in tRNA + S-methyl-5'-thioadenosine + H(+)</text>
        <dbReference type="Rhea" id="RHEA:62432"/>
        <dbReference type="Rhea" id="RHEA-COMP:13339"/>
        <dbReference type="Rhea" id="RHEA-COMP:16092"/>
        <dbReference type="ChEBI" id="CHEBI:15378"/>
        <dbReference type="ChEBI" id="CHEBI:17509"/>
        <dbReference type="ChEBI" id="CHEBI:59789"/>
        <dbReference type="ChEBI" id="CHEBI:65315"/>
        <dbReference type="ChEBI" id="CHEBI:82930"/>
        <dbReference type="EC" id="2.5.1.25"/>
    </reaction>
</comment>
<evidence type="ECO:0000313" key="15">
    <source>
        <dbReference type="Proteomes" id="UP001642484"/>
    </source>
</evidence>
<proteinExistence type="inferred from homology"/>
<keyword evidence="15" id="KW-1185">Reference proteome</keyword>
<dbReference type="PANTHER" id="PTHR15627:SF8">
    <property type="entry name" value="TRNA-URIDINE AMINOCARBOXYPROPYLTRANSFERASE 1"/>
    <property type="match status" value="1"/>
</dbReference>
<evidence type="ECO:0000256" key="6">
    <source>
        <dbReference type="ARBA" id="ARBA00023242"/>
    </source>
</evidence>
<evidence type="ECO:0000256" key="9">
    <source>
        <dbReference type="ARBA" id="ARBA00039242"/>
    </source>
</evidence>
<dbReference type="PANTHER" id="PTHR15627">
    <property type="entry name" value="NATURAL KILLER CELL-SPECIFIC ANTIGEN KLIP1"/>
    <property type="match status" value="1"/>
</dbReference>
<evidence type="ECO:0000256" key="1">
    <source>
        <dbReference type="ARBA" id="ARBA00004123"/>
    </source>
</evidence>
<evidence type="ECO:0000256" key="10">
    <source>
        <dbReference type="ARBA" id="ARBA00042508"/>
    </source>
</evidence>
<dbReference type="SMART" id="SM01144">
    <property type="entry name" value="DTW"/>
    <property type="match status" value="1"/>
</dbReference>
<keyword evidence="4" id="KW-0949">S-adenosyl-L-methionine</keyword>
<feature type="region of interest" description="Disordered" evidence="12">
    <location>
        <begin position="99"/>
        <end position="129"/>
    </location>
</feature>
<evidence type="ECO:0000256" key="2">
    <source>
        <dbReference type="ARBA" id="ARBA00012386"/>
    </source>
</evidence>
<accession>A0ABP0MNJ8</accession>
<reference evidence="14 15" key="1">
    <citation type="submission" date="2024-02" db="EMBL/GenBank/DDBJ databases">
        <authorList>
            <person name="Chen Y."/>
            <person name="Shah S."/>
            <person name="Dougan E. K."/>
            <person name="Thang M."/>
            <person name="Chan C."/>
        </authorList>
    </citation>
    <scope>NUCLEOTIDE SEQUENCE [LARGE SCALE GENOMIC DNA]</scope>
</reference>
<evidence type="ECO:0000313" key="14">
    <source>
        <dbReference type="EMBL" id="CAK9053067.1"/>
    </source>
</evidence>
<evidence type="ECO:0000259" key="13">
    <source>
        <dbReference type="SMART" id="SM01144"/>
    </source>
</evidence>
<dbReference type="InterPro" id="IPR051521">
    <property type="entry name" value="tRNA_Mod/Golgi_Maint"/>
</dbReference>
<name>A0ABP0MNJ8_9DINO</name>
<evidence type="ECO:0000256" key="12">
    <source>
        <dbReference type="SAM" id="MobiDB-lite"/>
    </source>
</evidence>
<feature type="domain" description="DTW" evidence="13">
    <location>
        <begin position="33"/>
        <end position="261"/>
    </location>
</feature>
<gene>
    <name evidence="14" type="ORF">CCMP2556_LOCUS26698</name>
</gene>
<dbReference type="Pfam" id="PF03942">
    <property type="entry name" value="DTW"/>
    <property type="match status" value="1"/>
</dbReference>
<protein>
    <recommendedName>
        <fullName evidence="9">tRNA-uridine aminocarboxypropyltransferase 1</fullName>
        <ecNumber evidence="2">2.5.1.25</ecNumber>
    </recommendedName>
    <alternativeName>
        <fullName evidence="10">DTW domain-containing protein 1</fullName>
    </alternativeName>
</protein>
<evidence type="ECO:0000256" key="7">
    <source>
        <dbReference type="ARBA" id="ARBA00037050"/>
    </source>
</evidence>
<evidence type="ECO:0000256" key="4">
    <source>
        <dbReference type="ARBA" id="ARBA00022691"/>
    </source>
</evidence>
<evidence type="ECO:0000256" key="5">
    <source>
        <dbReference type="ARBA" id="ARBA00022694"/>
    </source>
</evidence>
<comment type="similarity">
    <text evidence="8">Belongs to the TDD superfamily. DTWD1 family.</text>
</comment>
<dbReference type="EC" id="2.5.1.25" evidence="2"/>
<evidence type="ECO:0000256" key="11">
    <source>
        <dbReference type="ARBA" id="ARBA00048718"/>
    </source>
</evidence>
<evidence type="ECO:0000256" key="3">
    <source>
        <dbReference type="ARBA" id="ARBA00022679"/>
    </source>
</evidence>
<evidence type="ECO:0000256" key="8">
    <source>
        <dbReference type="ARBA" id="ARBA00038290"/>
    </source>
</evidence>
<keyword evidence="3" id="KW-0808">Transferase</keyword>
<comment type="subcellular location">
    <subcellularLocation>
        <location evidence="1">Nucleus</location>
    </subcellularLocation>
</comment>
<keyword evidence="6" id="KW-0539">Nucleus</keyword>
<dbReference type="EMBL" id="CAXAMN010018780">
    <property type="protein sequence ID" value="CAK9053067.1"/>
    <property type="molecule type" value="Genomic_DNA"/>
</dbReference>
<comment type="caution">
    <text evidence="14">The sequence shown here is derived from an EMBL/GenBank/DDBJ whole genome shotgun (WGS) entry which is preliminary data.</text>
</comment>
<dbReference type="InterPro" id="IPR005636">
    <property type="entry name" value="DTW"/>
</dbReference>